<dbReference type="GO" id="GO:0005688">
    <property type="term" value="C:U6 snRNP"/>
    <property type="evidence" value="ECO:0007669"/>
    <property type="project" value="UniProtKB-UniRule"/>
</dbReference>
<feature type="domain" description="Sm" evidence="10">
    <location>
        <begin position="1"/>
        <end position="74"/>
    </location>
</feature>
<evidence type="ECO:0000256" key="8">
    <source>
        <dbReference type="ARBA" id="ARBA00023274"/>
    </source>
</evidence>
<evidence type="ECO:0000256" key="9">
    <source>
        <dbReference type="RuleBase" id="RU365048"/>
    </source>
</evidence>
<sequence>MSILNSFVDKFVSVITLDGRVIVGTARGIDTTGNIILEKCHERVFSPEGTEVVPLGLYVIRGDSVGIIGQIDTDAEAEMNVEELRAEPLSATIL</sequence>
<proteinExistence type="inferred from homology"/>
<keyword evidence="4 9" id="KW-0747">Spliceosome</keyword>
<dbReference type="InterPro" id="IPR047575">
    <property type="entry name" value="Sm"/>
</dbReference>
<comment type="caution">
    <text evidence="11">The sequence shown here is derived from an EMBL/GenBank/DDBJ whole genome shotgun (WGS) entry which is preliminary data.</text>
</comment>
<evidence type="ECO:0000256" key="5">
    <source>
        <dbReference type="ARBA" id="ARBA00022884"/>
    </source>
</evidence>
<evidence type="ECO:0000256" key="7">
    <source>
        <dbReference type="ARBA" id="ARBA00023242"/>
    </source>
</evidence>
<dbReference type="Proteomes" id="UP001206595">
    <property type="component" value="Unassembled WGS sequence"/>
</dbReference>
<protein>
    <recommendedName>
        <fullName evidence="9">LSM2-LSM8 complex subunit LSM8</fullName>
    </recommendedName>
</protein>
<dbReference type="Gene3D" id="2.30.30.100">
    <property type="match status" value="1"/>
</dbReference>
<dbReference type="AlphaFoldDB" id="A0AAD5EDL9"/>
<dbReference type="GO" id="GO:0071011">
    <property type="term" value="C:precatalytic spliceosome"/>
    <property type="evidence" value="ECO:0007669"/>
    <property type="project" value="TreeGrafter"/>
</dbReference>
<keyword evidence="5 9" id="KW-0694">RNA-binding</keyword>
<comment type="similarity">
    <text evidence="2 9">Belongs to the snRNP Sm proteins family.</text>
</comment>
<dbReference type="InterPro" id="IPR001163">
    <property type="entry name" value="Sm_dom_euk/arc"/>
</dbReference>
<keyword evidence="3 9" id="KW-0507">mRNA processing</keyword>
<dbReference type="InterPro" id="IPR044642">
    <property type="entry name" value="PTHR15588"/>
</dbReference>
<evidence type="ECO:0000256" key="6">
    <source>
        <dbReference type="ARBA" id="ARBA00023187"/>
    </source>
</evidence>
<reference evidence="11" key="1">
    <citation type="submission" date="2021-06" db="EMBL/GenBank/DDBJ databases">
        <authorList>
            <consortium name="DOE Joint Genome Institute"/>
            <person name="Mondo S.J."/>
            <person name="Amses K.R."/>
            <person name="Simmons D.R."/>
            <person name="Longcore J.E."/>
            <person name="Seto K."/>
            <person name="Alves G.H."/>
            <person name="Bonds A.E."/>
            <person name="Quandt C.A."/>
            <person name="Davis W.J."/>
            <person name="Chang Y."/>
            <person name="Letcher P.M."/>
            <person name="Powell M.J."/>
            <person name="Kuo A."/>
            <person name="Labutti K."/>
            <person name="Pangilinan J."/>
            <person name="Andreopoulos W."/>
            <person name="Tritt A."/>
            <person name="Riley R."/>
            <person name="Hundley H."/>
            <person name="Johnson J."/>
            <person name="Lipzen A."/>
            <person name="Barry K."/>
            <person name="Berbee M.L."/>
            <person name="Buchler N.E."/>
            <person name="Grigoriev I.V."/>
            <person name="Spatafora J.W."/>
            <person name="Stajich J.E."/>
            <person name="James T.Y."/>
        </authorList>
    </citation>
    <scope>NUCLEOTIDE SEQUENCE</scope>
    <source>
        <strain evidence="11">AG</strain>
    </source>
</reference>
<organism evidence="11 12">
    <name type="scientific">Umbelopsis ramanniana AG</name>
    <dbReference type="NCBI Taxonomy" id="1314678"/>
    <lineage>
        <taxon>Eukaryota</taxon>
        <taxon>Fungi</taxon>
        <taxon>Fungi incertae sedis</taxon>
        <taxon>Mucoromycota</taxon>
        <taxon>Mucoromycotina</taxon>
        <taxon>Umbelopsidomycetes</taxon>
        <taxon>Umbelopsidales</taxon>
        <taxon>Umbelopsidaceae</taxon>
        <taxon>Umbelopsis</taxon>
    </lineage>
</organism>
<dbReference type="GO" id="GO:0003729">
    <property type="term" value="F:mRNA binding"/>
    <property type="evidence" value="ECO:0007669"/>
    <property type="project" value="TreeGrafter"/>
</dbReference>
<dbReference type="Pfam" id="PF01423">
    <property type="entry name" value="LSM"/>
    <property type="match status" value="1"/>
</dbReference>
<dbReference type="InterPro" id="IPR034103">
    <property type="entry name" value="Lsm8"/>
</dbReference>
<dbReference type="PANTHER" id="PTHR15588:SF9">
    <property type="entry name" value="U6 SNRNA-ASSOCIATED SM-LIKE PROTEIN LSM8"/>
    <property type="match status" value="1"/>
</dbReference>
<dbReference type="InterPro" id="IPR010920">
    <property type="entry name" value="LSM_dom_sf"/>
</dbReference>
<dbReference type="EMBL" id="MU620903">
    <property type="protein sequence ID" value="KAI8581961.1"/>
    <property type="molecule type" value="Genomic_DNA"/>
</dbReference>
<keyword evidence="8 9" id="KW-0687">Ribonucleoprotein</keyword>
<evidence type="ECO:0000259" key="10">
    <source>
        <dbReference type="PROSITE" id="PS52002"/>
    </source>
</evidence>
<dbReference type="PROSITE" id="PS52002">
    <property type="entry name" value="SM"/>
    <property type="match status" value="1"/>
</dbReference>
<keyword evidence="7 9" id="KW-0539">Nucleus</keyword>
<evidence type="ECO:0000256" key="2">
    <source>
        <dbReference type="ARBA" id="ARBA00006850"/>
    </source>
</evidence>
<evidence type="ECO:0000256" key="3">
    <source>
        <dbReference type="ARBA" id="ARBA00022664"/>
    </source>
</evidence>
<comment type="subcellular location">
    <subcellularLocation>
        <location evidence="1 9">Nucleus</location>
    </subcellularLocation>
</comment>
<dbReference type="GO" id="GO:0000398">
    <property type="term" value="P:mRNA splicing, via spliceosome"/>
    <property type="evidence" value="ECO:0007669"/>
    <property type="project" value="UniProtKB-UniRule"/>
</dbReference>
<dbReference type="GO" id="GO:0046540">
    <property type="term" value="C:U4/U6 x U5 tri-snRNP complex"/>
    <property type="evidence" value="ECO:0007669"/>
    <property type="project" value="UniProtKB-UniRule"/>
</dbReference>
<comment type="subunit">
    <text evidence="9">LSm subunits form a heteromer with a doughnut shape.</text>
</comment>
<evidence type="ECO:0000313" key="11">
    <source>
        <dbReference type="EMBL" id="KAI8581961.1"/>
    </source>
</evidence>
<dbReference type="CDD" id="cd01727">
    <property type="entry name" value="LSm8"/>
    <property type="match status" value="1"/>
</dbReference>
<accession>A0AAD5EDL9</accession>
<dbReference type="FunFam" id="2.30.30.100:FF:000027">
    <property type="entry name" value="U6 snRNA-associated Sm-like protein LSm8"/>
    <property type="match status" value="1"/>
</dbReference>
<keyword evidence="6 9" id="KW-0508">mRNA splicing</keyword>
<keyword evidence="12" id="KW-1185">Reference proteome</keyword>
<name>A0AAD5EDL9_UMBRA</name>
<evidence type="ECO:0000256" key="1">
    <source>
        <dbReference type="ARBA" id="ARBA00004123"/>
    </source>
</evidence>
<dbReference type="PANTHER" id="PTHR15588">
    <property type="entry name" value="LSM1"/>
    <property type="match status" value="1"/>
</dbReference>
<evidence type="ECO:0000256" key="4">
    <source>
        <dbReference type="ARBA" id="ARBA00022728"/>
    </source>
</evidence>
<evidence type="ECO:0000313" key="12">
    <source>
        <dbReference type="Proteomes" id="UP001206595"/>
    </source>
</evidence>
<dbReference type="SMART" id="SM00651">
    <property type="entry name" value="Sm"/>
    <property type="match status" value="1"/>
</dbReference>
<gene>
    <name evidence="9" type="primary">LSM8</name>
    <name evidence="11" type="ORF">K450DRAFT_230127</name>
</gene>
<comment type="function">
    <text evidence="9">Plays role in pre-mRNA splicing as component of the U4/U6-U5 tri-snRNP complex that is involved in spliceosome assembly, and as component of the precatalytic spliceosome (spliceosome B complex). The heptameric LSM2-8 complex binds specifically to the 3'-terminal U-tract of U6 snRNA.</text>
</comment>
<dbReference type="SUPFAM" id="SSF50182">
    <property type="entry name" value="Sm-like ribonucleoproteins"/>
    <property type="match status" value="1"/>
</dbReference>
<reference evidence="11" key="2">
    <citation type="journal article" date="2022" name="Proc. Natl. Acad. Sci. U.S.A.">
        <title>Diploid-dominant life cycles characterize the early evolution of Fungi.</title>
        <authorList>
            <person name="Amses K.R."/>
            <person name="Simmons D.R."/>
            <person name="Longcore J.E."/>
            <person name="Mondo S.J."/>
            <person name="Seto K."/>
            <person name="Jeronimo G.H."/>
            <person name="Bonds A.E."/>
            <person name="Quandt C.A."/>
            <person name="Davis W.J."/>
            <person name="Chang Y."/>
            <person name="Federici B.A."/>
            <person name="Kuo A."/>
            <person name="LaButti K."/>
            <person name="Pangilinan J."/>
            <person name="Andreopoulos W."/>
            <person name="Tritt A."/>
            <person name="Riley R."/>
            <person name="Hundley H."/>
            <person name="Johnson J."/>
            <person name="Lipzen A."/>
            <person name="Barry K."/>
            <person name="Lang B.F."/>
            <person name="Cuomo C.A."/>
            <person name="Buchler N.E."/>
            <person name="Grigoriev I.V."/>
            <person name="Spatafora J.W."/>
            <person name="Stajich J.E."/>
            <person name="James T.Y."/>
        </authorList>
    </citation>
    <scope>NUCLEOTIDE SEQUENCE</scope>
    <source>
        <strain evidence="11">AG</strain>
    </source>
</reference>